<dbReference type="Proteomes" id="UP000688137">
    <property type="component" value="Unassembled WGS sequence"/>
</dbReference>
<accession>A0A8S1N1X1</accession>
<proteinExistence type="predicted"/>
<dbReference type="AlphaFoldDB" id="A0A8S1N1X1"/>
<evidence type="ECO:0000313" key="1">
    <source>
        <dbReference type="EMBL" id="CAD8083175.1"/>
    </source>
</evidence>
<sequence>MMKILFEQIEDLQEILATPKDIDKQVFNMIIEIFRKEKISDCLEFLQNDENHRHCGRKLLQVENLQIVDKELKLNLVRNNIKLITKALKKLKIMILIKMTIPLKNTLKLNRNQLRKQKKIR</sequence>
<dbReference type="OMA" id="DENHRHC"/>
<protein>
    <submittedName>
        <fullName evidence="1">Uncharacterized protein</fullName>
    </submittedName>
</protein>
<dbReference type="EMBL" id="CAJJDM010000072">
    <property type="protein sequence ID" value="CAD8083175.1"/>
    <property type="molecule type" value="Genomic_DNA"/>
</dbReference>
<evidence type="ECO:0000313" key="2">
    <source>
        <dbReference type="Proteomes" id="UP000688137"/>
    </source>
</evidence>
<reference evidence="1" key="1">
    <citation type="submission" date="2021-01" db="EMBL/GenBank/DDBJ databases">
        <authorList>
            <consortium name="Genoscope - CEA"/>
            <person name="William W."/>
        </authorList>
    </citation>
    <scope>NUCLEOTIDE SEQUENCE</scope>
</reference>
<organism evidence="1 2">
    <name type="scientific">Paramecium primaurelia</name>
    <dbReference type="NCBI Taxonomy" id="5886"/>
    <lineage>
        <taxon>Eukaryota</taxon>
        <taxon>Sar</taxon>
        <taxon>Alveolata</taxon>
        <taxon>Ciliophora</taxon>
        <taxon>Intramacronucleata</taxon>
        <taxon>Oligohymenophorea</taxon>
        <taxon>Peniculida</taxon>
        <taxon>Parameciidae</taxon>
        <taxon>Paramecium</taxon>
    </lineage>
</organism>
<gene>
    <name evidence="1" type="ORF">PPRIM_AZ9-3.1.T0690148</name>
</gene>
<keyword evidence="2" id="KW-1185">Reference proteome</keyword>
<comment type="caution">
    <text evidence="1">The sequence shown here is derived from an EMBL/GenBank/DDBJ whole genome shotgun (WGS) entry which is preliminary data.</text>
</comment>
<name>A0A8S1N1X1_PARPR</name>